<dbReference type="InterPro" id="IPR002302">
    <property type="entry name" value="Leu-tRNA-ligase"/>
</dbReference>
<feature type="binding site" evidence="8">
    <location>
        <position position="596"/>
    </location>
    <ligand>
        <name>ATP</name>
        <dbReference type="ChEBI" id="CHEBI:30616"/>
    </ligand>
</feature>
<evidence type="ECO:0000256" key="2">
    <source>
        <dbReference type="ARBA" id="ARBA00022598"/>
    </source>
</evidence>
<comment type="catalytic activity">
    <reaction evidence="7 8">
        <text>tRNA(Leu) + L-leucine + ATP = L-leucyl-tRNA(Leu) + AMP + diphosphate</text>
        <dbReference type="Rhea" id="RHEA:11688"/>
        <dbReference type="Rhea" id="RHEA-COMP:9613"/>
        <dbReference type="Rhea" id="RHEA-COMP:9622"/>
        <dbReference type="ChEBI" id="CHEBI:30616"/>
        <dbReference type="ChEBI" id="CHEBI:33019"/>
        <dbReference type="ChEBI" id="CHEBI:57427"/>
        <dbReference type="ChEBI" id="CHEBI:78442"/>
        <dbReference type="ChEBI" id="CHEBI:78494"/>
        <dbReference type="ChEBI" id="CHEBI:456215"/>
        <dbReference type="EC" id="6.1.1.4"/>
    </reaction>
</comment>
<dbReference type="Gene3D" id="1.10.730.10">
    <property type="entry name" value="Isoleucyl-tRNA Synthetase, Domain 1"/>
    <property type="match status" value="1"/>
</dbReference>
<dbReference type="PRINTS" id="PR00985">
    <property type="entry name" value="TRNASYNTHLEU"/>
</dbReference>
<feature type="domain" description="Leucyl-tRNA synthetase editing" evidence="13">
    <location>
        <begin position="223"/>
        <end position="415"/>
    </location>
</feature>
<evidence type="ECO:0000256" key="6">
    <source>
        <dbReference type="ARBA" id="ARBA00023146"/>
    </source>
</evidence>
<evidence type="ECO:0000256" key="9">
    <source>
        <dbReference type="RuleBase" id="RU363039"/>
    </source>
</evidence>
<evidence type="ECO:0000256" key="5">
    <source>
        <dbReference type="ARBA" id="ARBA00022917"/>
    </source>
</evidence>
<evidence type="ECO:0000256" key="4">
    <source>
        <dbReference type="ARBA" id="ARBA00022840"/>
    </source>
</evidence>
<dbReference type="PANTHER" id="PTHR43740">
    <property type="entry name" value="LEUCYL-TRNA SYNTHETASE"/>
    <property type="match status" value="1"/>
</dbReference>
<dbReference type="SUPFAM" id="SSF47323">
    <property type="entry name" value="Anticodon-binding domain of a subclass of class I aminoacyl-tRNA synthetases"/>
    <property type="match status" value="1"/>
</dbReference>
<dbReference type="PANTHER" id="PTHR43740:SF2">
    <property type="entry name" value="LEUCINE--TRNA LIGASE, MITOCHONDRIAL"/>
    <property type="match status" value="1"/>
</dbReference>
<dbReference type="HAMAP" id="MF_00049_B">
    <property type="entry name" value="Leu_tRNA_synth_B"/>
    <property type="match status" value="1"/>
</dbReference>
<feature type="short sequence motif" description="'KMSKS' region" evidence="8">
    <location>
        <begin position="593"/>
        <end position="597"/>
    </location>
</feature>
<evidence type="ECO:0000256" key="8">
    <source>
        <dbReference type="HAMAP-Rule" id="MF_00049"/>
    </source>
</evidence>
<dbReference type="Proteomes" id="UP000179219">
    <property type="component" value="Unassembled WGS sequence"/>
</dbReference>
<feature type="domain" description="Aminoacyl-tRNA synthetase class Ia" evidence="10">
    <location>
        <begin position="429"/>
        <end position="631"/>
    </location>
</feature>
<dbReference type="InterPro" id="IPR014729">
    <property type="entry name" value="Rossmann-like_a/b/a_fold"/>
</dbReference>
<dbReference type="GO" id="GO:0004823">
    <property type="term" value="F:leucine-tRNA ligase activity"/>
    <property type="evidence" value="ECO:0007669"/>
    <property type="project" value="UniProtKB-UniRule"/>
</dbReference>
<dbReference type="CDD" id="cd07958">
    <property type="entry name" value="Anticodon_Ia_Leu_BEm"/>
    <property type="match status" value="1"/>
</dbReference>
<evidence type="ECO:0000259" key="10">
    <source>
        <dbReference type="Pfam" id="PF00133"/>
    </source>
</evidence>
<feature type="domain" description="Methionyl/Valyl/Leucyl/Isoleucyl-tRNA synthetase anticodon-binding" evidence="11">
    <location>
        <begin position="664"/>
        <end position="796"/>
    </location>
</feature>
<dbReference type="Gene3D" id="3.40.50.620">
    <property type="entry name" value="HUPs"/>
    <property type="match status" value="2"/>
</dbReference>
<gene>
    <name evidence="8" type="primary">leuS</name>
    <name evidence="14" type="ORF">A2159_02460</name>
</gene>
<dbReference type="InterPro" id="IPR009008">
    <property type="entry name" value="Val/Leu/Ile-tRNA-synth_edit"/>
</dbReference>
<evidence type="ECO:0000256" key="1">
    <source>
        <dbReference type="ARBA" id="ARBA00005594"/>
    </source>
</evidence>
<accession>A0A1F7X6F8</accession>
<dbReference type="Pfam" id="PF00133">
    <property type="entry name" value="tRNA-synt_1"/>
    <property type="match status" value="1"/>
</dbReference>
<dbReference type="GO" id="GO:0005524">
    <property type="term" value="F:ATP binding"/>
    <property type="evidence" value="ECO:0007669"/>
    <property type="project" value="UniProtKB-UniRule"/>
</dbReference>
<reference evidence="14 15" key="1">
    <citation type="journal article" date="2016" name="Nat. Commun.">
        <title>Thousands of microbial genomes shed light on interconnected biogeochemical processes in an aquifer system.</title>
        <authorList>
            <person name="Anantharaman K."/>
            <person name="Brown C.T."/>
            <person name="Hug L.A."/>
            <person name="Sharon I."/>
            <person name="Castelle C.J."/>
            <person name="Probst A.J."/>
            <person name="Thomas B.C."/>
            <person name="Singh A."/>
            <person name="Wilkins M.J."/>
            <person name="Karaoz U."/>
            <person name="Brodie E.L."/>
            <person name="Williams K.H."/>
            <person name="Hubbard S.S."/>
            <person name="Banfield J.F."/>
        </authorList>
    </citation>
    <scope>NUCLEOTIDE SEQUENCE [LARGE SCALE GENOMIC DNA]</scope>
</reference>
<dbReference type="AlphaFoldDB" id="A0A1F7X6F8"/>
<dbReference type="InterPro" id="IPR015413">
    <property type="entry name" value="Methionyl/Leucyl_tRNA_Synth"/>
</dbReference>
<dbReference type="Gene3D" id="3.10.20.590">
    <property type="match status" value="1"/>
</dbReference>
<keyword evidence="4 8" id="KW-0067">ATP-binding</keyword>
<organism evidence="14 15">
    <name type="scientific">Candidatus Woesebacteria bacterium RBG_13_34_9</name>
    <dbReference type="NCBI Taxonomy" id="1802477"/>
    <lineage>
        <taxon>Bacteria</taxon>
        <taxon>Candidatus Woeseibacteriota</taxon>
    </lineage>
</organism>
<dbReference type="GO" id="GO:0002161">
    <property type="term" value="F:aminoacyl-tRNA deacylase activity"/>
    <property type="evidence" value="ECO:0007669"/>
    <property type="project" value="InterPro"/>
</dbReference>
<comment type="similarity">
    <text evidence="1 8 9">Belongs to the class-I aminoacyl-tRNA synthetase family.</text>
</comment>
<evidence type="ECO:0000259" key="12">
    <source>
        <dbReference type="Pfam" id="PF09334"/>
    </source>
</evidence>
<dbReference type="Pfam" id="PF09334">
    <property type="entry name" value="tRNA-synt_1g"/>
    <property type="match status" value="1"/>
</dbReference>
<feature type="domain" description="Methionyl/Leucyl tRNA synthetase" evidence="12">
    <location>
        <begin position="42"/>
        <end position="191"/>
    </location>
</feature>
<dbReference type="GO" id="GO:0005829">
    <property type="term" value="C:cytosol"/>
    <property type="evidence" value="ECO:0007669"/>
    <property type="project" value="TreeGrafter"/>
</dbReference>
<keyword evidence="6 8" id="KW-0030">Aminoacyl-tRNA synthetase</keyword>
<dbReference type="CDD" id="cd00812">
    <property type="entry name" value="LeuRS_core"/>
    <property type="match status" value="1"/>
</dbReference>
<keyword evidence="3 8" id="KW-0547">Nucleotide-binding</keyword>
<evidence type="ECO:0000313" key="14">
    <source>
        <dbReference type="EMBL" id="OGM10674.1"/>
    </source>
</evidence>
<keyword evidence="5 8" id="KW-0648">Protein biosynthesis</keyword>
<proteinExistence type="inferred from homology"/>
<dbReference type="Pfam" id="PF13603">
    <property type="entry name" value="tRNA-synt_1_2"/>
    <property type="match status" value="1"/>
</dbReference>
<dbReference type="FunFam" id="3.40.50.620:FF:000056">
    <property type="entry name" value="Leucine--tRNA ligase"/>
    <property type="match status" value="1"/>
</dbReference>
<dbReference type="InterPro" id="IPR013155">
    <property type="entry name" value="M/V/L/I-tRNA-synth_anticd-bd"/>
</dbReference>
<comment type="caution">
    <text evidence="14">The sequence shown here is derived from an EMBL/GenBank/DDBJ whole genome shotgun (WGS) entry which is preliminary data.</text>
</comment>
<name>A0A1F7X6F8_9BACT</name>
<dbReference type="EC" id="6.1.1.4" evidence="8"/>
<dbReference type="EMBL" id="MGFP01000001">
    <property type="protein sequence ID" value="OGM10674.1"/>
    <property type="molecule type" value="Genomic_DNA"/>
</dbReference>
<dbReference type="NCBIfam" id="TIGR00396">
    <property type="entry name" value="leuS_bact"/>
    <property type="match status" value="1"/>
</dbReference>
<comment type="subcellular location">
    <subcellularLocation>
        <location evidence="8">Cytoplasm</location>
    </subcellularLocation>
</comment>
<dbReference type="GO" id="GO:0006429">
    <property type="term" value="P:leucyl-tRNA aminoacylation"/>
    <property type="evidence" value="ECO:0007669"/>
    <property type="project" value="UniProtKB-UniRule"/>
</dbReference>
<dbReference type="SUPFAM" id="SSF52374">
    <property type="entry name" value="Nucleotidylyl transferase"/>
    <property type="match status" value="1"/>
</dbReference>
<evidence type="ECO:0000259" key="11">
    <source>
        <dbReference type="Pfam" id="PF08264"/>
    </source>
</evidence>
<sequence length="839" mass="97311">MIESKKINNKNIEDKWQKRWEEEGIYKSKDFIKRKKYYLLVEFPYPSGLGLHIGHAFTNTIGDIYARFKRMQGFNVMFPMGWDSFGLPTENSAIKLGIHPTILTKQNTEKFEEQNKILGFSFDWSREIDTSDPDYYRWTQWIFLQFFKNNLAYKKETQVGWCPSCKIILANEEIVAGKCERCGTEIEYRKQKQWLLRITEYADRLDKELDLVDYPDYVKKSQRDWIGCKEWTDITYPIEGTNENIIVSTTRPDTNYGATFVVVAPEHPIVASLLNLKLETNNLKLEEIREYVEKSKKKSELERISEGKKKTGIFTGLYAVNQLNGYKMPIWIADFVLMDVGTGAVVGVPGHDKRDFEFAKEFKLPIIRVIIGKDGDKSEISKIEQIQEEGGIMVNSGFLNGMEASEASKKIIKYFEDKDWGKRVIRYHLRDWIFSRQHYWGEPIPIINCPKCGMVPVPEDELPVRLPEVEKYQPTDTGESPLANLKEWVEVSCPSCKAKAKRETDTMPNWAGSSWYYLRYCDPQNNKKIADENKLTYWTPVDIYIGGAEHTTLHLLYSRFWHKFLNDLKLVPSKEPYSARRQHGVILGEDGYRMSKSRGNVIDPIEMVEKFGADSLRMYLMFMGPYDSTMAWNTSGIEGMSRFIGRLWNLFQKKNLRLSEEDEKILLTNLHKTIKKVTEDVETFNYNTAISSIMVLVNFLEEKIKIKGDIMSMLEKDAETKSGQGVWDEALEKLCQIIAPFTPHLAEEVWNSTLKLKFSIHQSNWPKFDPKLIVEDRITIIVQVNGKVRSTIKVKTVNSNIRAEIIKLAKGDEKVKKYLHGKVIKKEIFIPGKLLNLVV</sequence>
<keyword evidence="8" id="KW-0963">Cytoplasm</keyword>
<evidence type="ECO:0000313" key="15">
    <source>
        <dbReference type="Proteomes" id="UP000179219"/>
    </source>
</evidence>
<dbReference type="InterPro" id="IPR009080">
    <property type="entry name" value="tRNAsynth_Ia_anticodon-bd"/>
</dbReference>
<comment type="caution">
    <text evidence="8">Lacks conserved residue(s) required for the propagation of feature annotation.</text>
</comment>
<dbReference type="FunFam" id="3.40.50.620:FF:000060">
    <property type="entry name" value="Leucine--tRNA ligase"/>
    <property type="match status" value="1"/>
</dbReference>
<evidence type="ECO:0000259" key="13">
    <source>
        <dbReference type="Pfam" id="PF13603"/>
    </source>
</evidence>
<dbReference type="FunFam" id="1.10.730.10:FF:000002">
    <property type="entry name" value="Leucine--tRNA ligase"/>
    <property type="match status" value="1"/>
</dbReference>
<dbReference type="SUPFAM" id="SSF50677">
    <property type="entry name" value="ValRS/IleRS/LeuRS editing domain"/>
    <property type="match status" value="1"/>
</dbReference>
<evidence type="ECO:0000256" key="3">
    <source>
        <dbReference type="ARBA" id="ARBA00022741"/>
    </source>
</evidence>
<evidence type="ECO:0000256" key="7">
    <source>
        <dbReference type="ARBA" id="ARBA00047469"/>
    </source>
</evidence>
<dbReference type="Pfam" id="PF08264">
    <property type="entry name" value="Anticodon_1"/>
    <property type="match status" value="1"/>
</dbReference>
<protein>
    <recommendedName>
        <fullName evidence="8">Leucine--tRNA ligase</fullName>
        <ecNumber evidence="8">6.1.1.4</ecNumber>
    </recommendedName>
    <alternativeName>
        <fullName evidence="8">Leucyl-tRNA synthetase</fullName>
        <shortName evidence="8">LeuRS</shortName>
    </alternativeName>
</protein>
<keyword evidence="2 8" id="KW-0436">Ligase</keyword>
<dbReference type="InterPro" id="IPR002300">
    <property type="entry name" value="aa-tRNA-synth_Ia"/>
</dbReference>
<dbReference type="InterPro" id="IPR025709">
    <property type="entry name" value="Leu_tRNA-synth_edit"/>
</dbReference>